<dbReference type="PANTHER" id="PTHR36436:SF6">
    <property type="entry name" value="SLL5081 PROTEIN"/>
    <property type="match status" value="1"/>
</dbReference>
<dbReference type="InterPro" id="IPR035948">
    <property type="entry name" value="YwqG-like_sf"/>
</dbReference>
<dbReference type="AlphaFoldDB" id="A0A1C6JYW8"/>
<dbReference type="Gene3D" id="2.30.320.10">
    <property type="entry name" value="YwqG-like"/>
    <property type="match status" value="1"/>
</dbReference>
<dbReference type="SUPFAM" id="SSF103032">
    <property type="entry name" value="Hypothetical protein YwqG"/>
    <property type="match status" value="1"/>
</dbReference>
<dbReference type="EMBL" id="FMHG01000002">
    <property type="protein sequence ID" value="SCJ87302.1"/>
    <property type="molecule type" value="Genomic_DNA"/>
</dbReference>
<dbReference type="InterPro" id="IPR015315">
    <property type="entry name" value="DUF1963"/>
</dbReference>
<name>A0A1C6JYW8_9FIRM</name>
<protein>
    <submittedName>
        <fullName evidence="1">Domain of uncharacterized function (DUF1963)</fullName>
    </submittedName>
</protein>
<accession>A0A1C6JYW8</accession>
<proteinExistence type="predicted"/>
<organism evidence="1">
    <name type="scientific">uncultured Anaerotruncus sp</name>
    <dbReference type="NCBI Taxonomy" id="905011"/>
    <lineage>
        <taxon>Bacteria</taxon>
        <taxon>Bacillati</taxon>
        <taxon>Bacillota</taxon>
        <taxon>Clostridia</taxon>
        <taxon>Eubacteriales</taxon>
        <taxon>Oscillospiraceae</taxon>
        <taxon>Anaerotruncus</taxon>
        <taxon>environmental samples</taxon>
    </lineage>
</organism>
<dbReference type="PANTHER" id="PTHR36436">
    <property type="entry name" value="SLL5081 PROTEIN"/>
    <property type="match status" value="1"/>
</dbReference>
<reference evidence="1" key="1">
    <citation type="submission" date="2015-09" db="EMBL/GenBank/DDBJ databases">
        <authorList>
            <consortium name="Pathogen Informatics"/>
        </authorList>
    </citation>
    <scope>NUCLEOTIDE SEQUENCE</scope>
    <source>
        <strain evidence="1">2789STDY5834896</strain>
    </source>
</reference>
<evidence type="ECO:0000313" key="1">
    <source>
        <dbReference type="EMBL" id="SCJ87302.1"/>
    </source>
</evidence>
<gene>
    <name evidence="1" type="primary">ywqG</name>
    <name evidence="1" type="ORF">SAMEA3545359_02444</name>
</gene>
<sequence length="298" mass="32594">MGLLDLFKKKTGPTSAPPSRPAAAPYTADMVQAVLKELYLRTRQPVIRLALTGDAPALAASKLGGLPYLPPGAAVPTTAAGQQLTLLAQIRCEELPANSLYPPAGLVQFYILNDDLLGLQNFDALDDQSASRVLFWPRVDLAVTAEQVRPRYRPYGEEDDYFPFTGCFGLRFSLEEEGMSSCDHRFDAVFCALWASLYPQVPLAHWYDLPDALTEDPFNDLSGFGHKLGGYPAFTQEDPRDCHGRYAPYSQLLLQIDSAGLGSREIMWGDSGVAGFFAPAGALAAGDTSRILYNWDCF</sequence>
<dbReference type="Pfam" id="PF09234">
    <property type="entry name" value="DUF1963"/>
    <property type="match status" value="1"/>
</dbReference>